<proteinExistence type="predicted"/>
<evidence type="ECO:0000313" key="1">
    <source>
        <dbReference type="EMBL" id="CAG1862861.1"/>
    </source>
</evidence>
<sequence>MIYSQGTLLHQKVYKSSQMLILQTEHIKTKAMEAQTKTKLLLAYSRSLFEKIEILEATAMWLKQIYIPR</sequence>
<reference evidence="2" key="2">
    <citation type="submission" date="2021-05" db="UniProtKB">
        <authorList>
            <consortium name="EnsemblPlants"/>
        </authorList>
    </citation>
    <scope>IDENTIFICATION</scope>
    <source>
        <strain evidence="2">subsp. malaccensis</strain>
    </source>
</reference>
<gene>
    <name evidence="1" type="ORF">GSMUA_77550.1</name>
</gene>
<dbReference type="InParanoid" id="A0A804I5U0"/>
<dbReference type="Gramene" id="Ma02_t22800.1">
    <property type="protein sequence ID" value="Ma02_p22800.1"/>
    <property type="gene ID" value="Ma02_g22800"/>
</dbReference>
<accession>A0A804I5U0</accession>
<dbReference type="EMBL" id="HG996467">
    <property type="protein sequence ID" value="CAG1862861.1"/>
    <property type="molecule type" value="Genomic_DNA"/>
</dbReference>
<dbReference type="Proteomes" id="UP000012960">
    <property type="component" value="Unplaced"/>
</dbReference>
<name>A0A804I5U0_MUSAM</name>
<dbReference type="EnsemblPlants" id="Ma02_t22800.1">
    <property type="protein sequence ID" value="Ma02_p22800.1"/>
    <property type="gene ID" value="Ma02_g22800"/>
</dbReference>
<reference evidence="1" key="1">
    <citation type="submission" date="2021-03" db="EMBL/GenBank/DDBJ databases">
        <authorList>
            <consortium name="Genoscope - CEA"/>
            <person name="William W."/>
        </authorList>
    </citation>
    <scope>NUCLEOTIDE SEQUENCE</scope>
    <source>
        <strain evidence="1">Doubled-haploid Pahang</strain>
    </source>
</reference>
<organism evidence="2 3">
    <name type="scientific">Musa acuminata subsp. malaccensis</name>
    <name type="common">Wild banana</name>
    <name type="synonym">Musa malaccensis</name>
    <dbReference type="NCBI Taxonomy" id="214687"/>
    <lineage>
        <taxon>Eukaryota</taxon>
        <taxon>Viridiplantae</taxon>
        <taxon>Streptophyta</taxon>
        <taxon>Embryophyta</taxon>
        <taxon>Tracheophyta</taxon>
        <taxon>Spermatophyta</taxon>
        <taxon>Magnoliopsida</taxon>
        <taxon>Liliopsida</taxon>
        <taxon>Zingiberales</taxon>
        <taxon>Musaceae</taxon>
        <taxon>Musa</taxon>
    </lineage>
</organism>
<evidence type="ECO:0000313" key="2">
    <source>
        <dbReference type="EnsemblPlants" id="Ma02_p22800.1"/>
    </source>
</evidence>
<keyword evidence="3" id="KW-1185">Reference proteome</keyword>
<evidence type="ECO:0000313" key="3">
    <source>
        <dbReference type="Proteomes" id="UP000012960"/>
    </source>
</evidence>
<dbReference type="AlphaFoldDB" id="A0A804I5U0"/>
<protein>
    <submittedName>
        <fullName evidence="1">(wild Malaysian banana) hypothetical protein</fullName>
    </submittedName>
</protein>